<evidence type="ECO:0000256" key="4">
    <source>
        <dbReference type="SAM" id="SignalP"/>
    </source>
</evidence>
<dbReference type="KEGG" id="adin:H7849_04960"/>
<dbReference type="GO" id="GO:0048029">
    <property type="term" value="F:monosaccharide binding"/>
    <property type="evidence" value="ECO:0007669"/>
    <property type="project" value="InterPro"/>
</dbReference>
<dbReference type="EMBL" id="CP060394">
    <property type="protein sequence ID" value="QNI33313.1"/>
    <property type="molecule type" value="Genomic_DNA"/>
</dbReference>
<comment type="catalytic activity">
    <reaction evidence="1">
        <text>beta-D-ribopyranose = beta-D-ribofuranose</text>
        <dbReference type="Rhea" id="RHEA:25432"/>
        <dbReference type="ChEBI" id="CHEBI:27476"/>
        <dbReference type="ChEBI" id="CHEBI:47002"/>
        <dbReference type="EC" id="5.4.99.62"/>
    </reaction>
</comment>
<dbReference type="Gene3D" id="3.40.1650.10">
    <property type="entry name" value="RbsD-like domain"/>
    <property type="match status" value="1"/>
</dbReference>
<keyword evidence="4" id="KW-0732">Signal</keyword>
<dbReference type="AlphaFoldDB" id="A0A7G8BL93"/>
<evidence type="ECO:0000313" key="5">
    <source>
        <dbReference type="EMBL" id="QNI33313.1"/>
    </source>
</evidence>
<keyword evidence="6" id="KW-1185">Reference proteome</keyword>
<dbReference type="EC" id="5.4.99.62" evidence="2"/>
<feature type="signal peptide" evidence="4">
    <location>
        <begin position="1"/>
        <end position="18"/>
    </location>
</feature>
<dbReference type="GO" id="GO:0062193">
    <property type="term" value="F:D-ribose pyranase activity"/>
    <property type="evidence" value="ECO:0007669"/>
    <property type="project" value="UniProtKB-EC"/>
</dbReference>
<feature type="chain" id="PRO_5029004339" description="D-ribose pyranase" evidence="4">
    <location>
        <begin position="19"/>
        <end position="185"/>
    </location>
</feature>
<gene>
    <name evidence="5" type="ORF">H7849_04960</name>
</gene>
<dbReference type="InterPro" id="IPR007721">
    <property type="entry name" value="RbsD_FucU"/>
</dbReference>
<dbReference type="GO" id="GO:0005996">
    <property type="term" value="P:monosaccharide metabolic process"/>
    <property type="evidence" value="ECO:0007669"/>
    <property type="project" value="InterPro"/>
</dbReference>
<name>A0A7G8BL93_9BACT</name>
<dbReference type="InterPro" id="IPR023750">
    <property type="entry name" value="RbsD-like_sf"/>
</dbReference>
<protein>
    <recommendedName>
        <fullName evidence="2">D-ribose pyranase</fullName>
        <ecNumber evidence="2">5.4.99.62</ecNumber>
    </recommendedName>
</protein>
<keyword evidence="3" id="KW-0413">Isomerase</keyword>
<dbReference type="Proteomes" id="UP000515312">
    <property type="component" value="Chromosome"/>
</dbReference>
<sequence>MKKIILAFSLALIFAAQASRAQAPNAETDWRIKLNQELPLLGHRNWIMIVDSAYPLQVSPGVETIETNDDLPHVARVVLDTLDHSIHVTPNVYLDAELPYVTDEVAPGASVYRQHLKEILKDRPVKSLPHETLIKQINDAGQTFHILVLKTNMAIPYTSLFLQLDCKYWPPAAEQQLRQAMTGAH</sequence>
<accession>A0A7G8BL93</accession>
<dbReference type="RefSeq" id="WP_186744647.1">
    <property type="nucleotide sequence ID" value="NZ_CP060394.1"/>
</dbReference>
<proteinExistence type="predicted"/>
<evidence type="ECO:0000256" key="2">
    <source>
        <dbReference type="ARBA" id="ARBA00012862"/>
    </source>
</evidence>
<evidence type="ECO:0000256" key="3">
    <source>
        <dbReference type="ARBA" id="ARBA00023235"/>
    </source>
</evidence>
<dbReference type="Pfam" id="PF05025">
    <property type="entry name" value="RbsD_FucU"/>
    <property type="match status" value="1"/>
</dbReference>
<organism evidence="5 6">
    <name type="scientific">Alloacidobacterium dinghuense</name>
    <dbReference type="NCBI Taxonomy" id="2763107"/>
    <lineage>
        <taxon>Bacteria</taxon>
        <taxon>Pseudomonadati</taxon>
        <taxon>Acidobacteriota</taxon>
        <taxon>Terriglobia</taxon>
        <taxon>Terriglobales</taxon>
        <taxon>Acidobacteriaceae</taxon>
        <taxon>Alloacidobacterium</taxon>
    </lineage>
</organism>
<reference evidence="5 6" key="1">
    <citation type="submission" date="2020-08" db="EMBL/GenBank/DDBJ databases">
        <title>Edaphobacter telluris sp. nov. and Acidobacterium dinghuensis sp. nov., two acidobacteria isolated from forest soil.</title>
        <authorList>
            <person name="Fu J."/>
            <person name="Qiu L."/>
        </authorList>
    </citation>
    <scope>NUCLEOTIDE SEQUENCE [LARGE SCALE GENOMIC DNA]</scope>
    <source>
        <strain evidence="5">4Y35</strain>
    </source>
</reference>
<dbReference type="SUPFAM" id="SSF102546">
    <property type="entry name" value="RbsD-like"/>
    <property type="match status" value="1"/>
</dbReference>
<evidence type="ECO:0000256" key="1">
    <source>
        <dbReference type="ARBA" id="ARBA00000223"/>
    </source>
</evidence>
<evidence type="ECO:0000313" key="6">
    <source>
        <dbReference type="Proteomes" id="UP000515312"/>
    </source>
</evidence>